<feature type="transmembrane region" description="Helical" evidence="1">
    <location>
        <begin position="7"/>
        <end position="35"/>
    </location>
</feature>
<dbReference type="EMBL" id="MN739324">
    <property type="protein sequence ID" value="QHS98808.1"/>
    <property type="molecule type" value="Genomic_DNA"/>
</dbReference>
<accession>A0A6C0C580</accession>
<keyword evidence="1" id="KW-0812">Transmembrane</keyword>
<name>A0A6C0C580_9ZZZZ</name>
<protein>
    <submittedName>
        <fullName evidence="2">Uncharacterized protein</fullName>
    </submittedName>
</protein>
<organism evidence="2">
    <name type="scientific">viral metagenome</name>
    <dbReference type="NCBI Taxonomy" id="1070528"/>
    <lineage>
        <taxon>unclassified sequences</taxon>
        <taxon>metagenomes</taxon>
        <taxon>organismal metagenomes</taxon>
    </lineage>
</organism>
<keyword evidence="1" id="KW-1133">Transmembrane helix</keyword>
<keyword evidence="1" id="KW-0472">Membrane</keyword>
<sequence>MSFFAEIFVVLMIFAFICLLAAISCRLIELFWMAIYACFAPLMCPNRCREPWPAELCNILIISIICIDNTLFKWCGLWCSNISRKLTRCKTKLKLCKIRANKRFDKIRVKPIIYDDVHIIVVNPYDNYQIATVSKRVNAMEV</sequence>
<reference evidence="2" key="1">
    <citation type="journal article" date="2020" name="Nature">
        <title>Giant virus diversity and host interactions through global metagenomics.</title>
        <authorList>
            <person name="Schulz F."/>
            <person name="Roux S."/>
            <person name="Paez-Espino D."/>
            <person name="Jungbluth S."/>
            <person name="Walsh D.A."/>
            <person name="Denef V.J."/>
            <person name="McMahon K.D."/>
            <person name="Konstantinidis K.T."/>
            <person name="Eloe-Fadrosh E.A."/>
            <person name="Kyrpides N.C."/>
            <person name="Woyke T."/>
        </authorList>
    </citation>
    <scope>NUCLEOTIDE SEQUENCE</scope>
    <source>
        <strain evidence="2">GVMAG-M-3300020185-18</strain>
    </source>
</reference>
<evidence type="ECO:0000313" key="2">
    <source>
        <dbReference type="EMBL" id="QHS98808.1"/>
    </source>
</evidence>
<evidence type="ECO:0000256" key="1">
    <source>
        <dbReference type="SAM" id="Phobius"/>
    </source>
</evidence>
<dbReference type="AlphaFoldDB" id="A0A6C0C580"/>
<proteinExistence type="predicted"/>